<feature type="transmembrane region" description="Helical" evidence="1">
    <location>
        <begin position="15"/>
        <end position="33"/>
    </location>
</feature>
<feature type="domain" description="DUF7730" evidence="2">
    <location>
        <begin position="73"/>
        <end position="166"/>
    </location>
</feature>
<keyword evidence="1" id="KW-0472">Membrane</keyword>
<reference evidence="3 4" key="1">
    <citation type="journal article" date="2024" name="J Genomics">
        <title>Draft genome sequencing and assembly of Favolaschia claudopus CIRM-BRFM 2984 isolated from oak limbs.</title>
        <authorList>
            <person name="Navarro D."/>
            <person name="Drula E."/>
            <person name="Chaduli D."/>
            <person name="Cazenave R."/>
            <person name="Ahrendt S."/>
            <person name="Wang J."/>
            <person name="Lipzen A."/>
            <person name="Daum C."/>
            <person name="Barry K."/>
            <person name="Grigoriev I.V."/>
            <person name="Favel A."/>
            <person name="Rosso M.N."/>
            <person name="Martin F."/>
        </authorList>
    </citation>
    <scope>NUCLEOTIDE SEQUENCE [LARGE SCALE GENOMIC DNA]</scope>
    <source>
        <strain evidence="3 4">CIRM-BRFM 2984</strain>
    </source>
</reference>
<dbReference type="InterPro" id="IPR056632">
    <property type="entry name" value="DUF7730"/>
</dbReference>
<keyword evidence="4" id="KW-1185">Reference proteome</keyword>
<organism evidence="3 4">
    <name type="scientific">Favolaschia claudopus</name>
    <dbReference type="NCBI Taxonomy" id="2862362"/>
    <lineage>
        <taxon>Eukaryota</taxon>
        <taxon>Fungi</taxon>
        <taxon>Dikarya</taxon>
        <taxon>Basidiomycota</taxon>
        <taxon>Agaricomycotina</taxon>
        <taxon>Agaricomycetes</taxon>
        <taxon>Agaricomycetidae</taxon>
        <taxon>Agaricales</taxon>
        <taxon>Marasmiineae</taxon>
        <taxon>Mycenaceae</taxon>
        <taxon>Favolaschia</taxon>
    </lineage>
</organism>
<sequence length="301" mass="34445">MDLAETAGEVVELTAAYSLTLLCCPCIALRYLLRSMKRHGRATYSHPLLPRYPDKLPLNRLDILSGTIVAPSPSCHLLQLPPELRHQIFELAVGNRLVRVQLVPNDGFDAYILQTTCFLHHGFKNSDTPLTLWALETAEPIPVALLLSCRSVYTEVLPILYGRNTVLCYMRDFPRIIECGLGMHVLPEIRHLYFQQPHFLSLSNSSPVWPMLESMQLNSLTVEFFTLLRVEFDNMKWTRYLQVFRLDDFSAHALLALPNLRNLNIIFRSDHLDPPVPAERAFDSQTFQEFITEPADDQQIA</sequence>
<name>A0AAW0BZA6_9AGAR</name>
<proteinExistence type="predicted"/>
<evidence type="ECO:0000313" key="3">
    <source>
        <dbReference type="EMBL" id="KAK7031642.1"/>
    </source>
</evidence>
<evidence type="ECO:0000313" key="4">
    <source>
        <dbReference type="Proteomes" id="UP001362999"/>
    </source>
</evidence>
<dbReference type="EMBL" id="JAWWNJ010000024">
    <property type="protein sequence ID" value="KAK7031642.1"/>
    <property type="molecule type" value="Genomic_DNA"/>
</dbReference>
<dbReference type="AlphaFoldDB" id="A0AAW0BZA6"/>
<gene>
    <name evidence="3" type="ORF">R3P38DRAFT_2619976</name>
</gene>
<dbReference type="Proteomes" id="UP001362999">
    <property type="component" value="Unassembled WGS sequence"/>
</dbReference>
<dbReference type="PANTHER" id="PTHR38790">
    <property type="entry name" value="2EXR DOMAIN-CONTAINING PROTEIN-RELATED"/>
    <property type="match status" value="1"/>
</dbReference>
<keyword evidence="1" id="KW-0812">Transmembrane</keyword>
<evidence type="ECO:0000256" key="1">
    <source>
        <dbReference type="SAM" id="Phobius"/>
    </source>
</evidence>
<evidence type="ECO:0000259" key="2">
    <source>
        <dbReference type="Pfam" id="PF24864"/>
    </source>
</evidence>
<comment type="caution">
    <text evidence="3">The sequence shown here is derived from an EMBL/GenBank/DDBJ whole genome shotgun (WGS) entry which is preliminary data.</text>
</comment>
<protein>
    <recommendedName>
        <fullName evidence="2">DUF7730 domain-containing protein</fullName>
    </recommendedName>
</protein>
<accession>A0AAW0BZA6</accession>
<dbReference type="Pfam" id="PF24864">
    <property type="entry name" value="DUF7730"/>
    <property type="match status" value="1"/>
</dbReference>
<keyword evidence="1" id="KW-1133">Transmembrane helix</keyword>